<dbReference type="Proteomes" id="UP000274756">
    <property type="component" value="Unassembled WGS sequence"/>
</dbReference>
<dbReference type="AlphaFoldDB" id="A0A0N4U3H9"/>
<evidence type="ECO:0000313" key="2">
    <source>
        <dbReference type="Proteomes" id="UP000038040"/>
    </source>
</evidence>
<reference evidence="1 3" key="2">
    <citation type="submission" date="2018-11" db="EMBL/GenBank/DDBJ databases">
        <authorList>
            <consortium name="Pathogen Informatics"/>
        </authorList>
    </citation>
    <scope>NUCLEOTIDE SEQUENCE [LARGE SCALE GENOMIC DNA]</scope>
</reference>
<sequence length="114" mass="13139">MLYPLEINHGIEPESETTIENSNLKSARKKFEIQEPTAMRTRASTKRMSKPFLDLALGQQINNVQYSYGWRRVRCQSTVNFALTEGQLLAYDGNGWYPILAVLNTALFKMCYEQ</sequence>
<dbReference type="OrthoDB" id="5847693at2759"/>
<organism evidence="2 4">
    <name type="scientific">Dracunculus medinensis</name>
    <name type="common">Guinea worm</name>
    <dbReference type="NCBI Taxonomy" id="318479"/>
    <lineage>
        <taxon>Eukaryota</taxon>
        <taxon>Metazoa</taxon>
        <taxon>Ecdysozoa</taxon>
        <taxon>Nematoda</taxon>
        <taxon>Chromadorea</taxon>
        <taxon>Rhabditida</taxon>
        <taxon>Spirurina</taxon>
        <taxon>Dracunculoidea</taxon>
        <taxon>Dracunculidae</taxon>
        <taxon>Dracunculus</taxon>
    </lineage>
</organism>
<keyword evidence="3" id="KW-1185">Reference proteome</keyword>
<evidence type="ECO:0000313" key="3">
    <source>
        <dbReference type="Proteomes" id="UP000274756"/>
    </source>
</evidence>
<accession>A0A0N4U3H9</accession>
<name>A0A0N4U3H9_DRAME</name>
<proteinExistence type="predicted"/>
<dbReference type="Proteomes" id="UP000038040">
    <property type="component" value="Unplaced"/>
</dbReference>
<reference evidence="4" key="1">
    <citation type="submission" date="2017-02" db="UniProtKB">
        <authorList>
            <consortium name="WormBaseParasite"/>
        </authorList>
    </citation>
    <scope>IDENTIFICATION</scope>
</reference>
<evidence type="ECO:0000313" key="4">
    <source>
        <dbReference type="WBParaSite" id="DME_0000128401-mRNA-1"/>
    </source>
</evidence>
<protein>
    <submittedName>
        <fullName evidence="4">Agenet domain-containing protein</fullName>
    </submittedName>
</protein>
<dbReference type="WBParaSite" id="DME_0000128401-mRNA-1">
    <property type="protein sequence ID" value="DME_0000128401-mRNA-1"/>
    <property type="gene ID" value="DME_0000128401"/>
</dbReference>
<gene>
    <name evidence="1" type="ORF">DME_LOCUS5644</name>
</gene>
<dbReference type="EMBL" id="UYYG01001153">
    <property type="protein sequence ID" value="VDN55671.1"/>
    <property type="molecule type" value="Genomic_DNA"/>
</dbReference>
<evidence type="ECO:0000313" key="1">
    <source>
        <dbReference type="EMBL" id="VDN55671.1"/>
    </source>
</evidence>